<dbReference type="HOGENOM" id="CLU_2432272_0_0_6"/>
<feature type="compositionally biased region" description="Polar residues" evidence="1">
    <location>
        <begin position="76"/>
        <end position="91"/>
    </location>
</feature>
<reference evidence="2 3" key="1">
    <citation type="journal article" date="2011" name="PLoS Pathog.">
        <title>Dynamic evolution of pathogenicity revealed by sequencing and comparative genomics of 19 Pseudomonas syringae isolates.</title>
        <authorList>
            <person name="Baltrus D.A."/>
            <person name="Nishimura M.T."/>
            <person name="Romanchuk A."/>
            <person name="Chang J.H."/>
            <person name="Mukhtar M.S."/>
            <person name="Cherkis K."/>
            <person name="Roach J."/>
            <person name="Grant S.R."/>
            <person name="Jones C.D."/>
            <person name="Dangl J.L."/>
        </authorList>
    </citation>
    <scope>NUCLEOTIDE SEQUENCE [LARGE SCALE GENOMIC DNA]</scope>
    <source>
        <strain evidence="2 3">1704B</strain>
    </source>
</reference>
<gene>
    <name evidence="2" type="ORF">PSYPI_42190</name>
</gene>
<proteinExistence type="predicted"/>
<comment type="caution">
    <text evidence="2">The sequence shown here is derived from an EMBL/GenBank/DDBJ whole genome shotgun (WGS) entry which is preliminary data.</text>
</comment>
<dbReference type="Proteomes" id="UP000004986">
    <property type="component" value="Unassembled WGS sequence"/>
</dbReference>
<dbReference type="AlphaFoldDB" id="F3GNC2"/>
<accession>F3GNC2</accession>
<evidence type="ECO:0000313" key="3">
    <source>
        <dbReference type="Proteomes" id="UP000004986"/>
    </source>
</evidence>
<sequence>KAIWKANIDNGRGWKNTFTVLKIAPALIWPNATDRPEPFTGTLTVESAAAAEEIDQASSATEEPVSAVGKKIPETVDQSAQKPTPKQASAP</sequence>
<protein>
    <submittedName>
        <fullName evidence="2">Uncharacterized protein</fullName>
    </submittedName>
</protein>
<feature type="non-terminal residue" evidence="2">
    <location>
        <position position="1"/>
    </location>
</feature>
<evidence type="ECO:0000256" key="1">
    <source>
        <dbReference type="SAM" id="MobiDB-lite"/>
    </source>
</evidence>
<dbReference type="EMBL" id="AEAI01003257">
    <property type="protein sequence ID" value="EGH48575.1"/>
    <property type="molecule type" value="Genomic_DNA"/>
</dbReference>
<name>F3GNC2_PSESJ</name>
<evidence type="ECO:0000313" key="2">
    <source>
        <dbReference type="EMBL" id="EGH48575.1"/>
    </source>
</evidence>
<keyword evidence="3" id="KW-1185">Reference proteome</keyword>
<feature type="non-terminal residue" evidence="2">
    <location>
        <position position="91"/>
    </location>
</feature>
<feature type="region of interest" description="Disordered" evidence="1">
    <location>
        <begin position="52"/>
        <end position="91"/>
    </location>
</feature>
<organism evidence="2 3">
    <name type="scientific">Pseudomonas syringae pv. pisi str. 1704B</name>
    <dbReference type="NCBI Taxonomy" id="629263"/>
    <lineage>
        <taxon>Bacteria</taxon>
        <taxon>Pseudomonadati</taxon>
        <taxon>Pseudomonadota</taxon>
        <taxon>Gammaproteobacteria</taxon>
        <taxon>Pseudomonadales</taxon>
        <taxon>Pseudomonadaceae</taxon>
        <taxon>Pseudomonas</taxon>
        <taxon>Pseudomonas syringae</taxon>
    </lineage>
</organism>